<keyword evidence="1" id="KW-0808">Transferase</keyword>
<organism evidence="1 2">
    <name type="scientific">Pseudomonas fluorescens</name>
    <dbReference type="NCBI Taxonomy" id="294"/>
    <lineage>
        <taxon>Bacteria</taxon>
        <taxon>Pseudomonadati</taxon>
        <taxon>Pseudomonadota</taxon>
        <taxon>Gammaproteobacteria</taxon>
        <taxon>Pseudomonadales</taxon>
        <taxon>Pseudomonadaceae</taxon>
        <taxon>Pseudomonas</taxon>
    </lineage>
</organism>
<protein>
    <submittedName>
        <fullName evidence="1">Glycosyl transferase</fullName>
    </submittedName>
</protein>
<accession>A0A4Y9TNX5</accession>
<comment type="caution">
    <text evidence="1">The sequence shown here is derived from an EMBL/GenBank/DDBJ whole genome shotgun (WGS) entry which is preliminary data.</text>
</comment>
<proteinExistence type="predicted"/>
<dbReference type="GO" id="GO:0016740">
    <property type="term" value="F:transferase activity"/>
    <property type="evidence" value="ECO:0007669"/>
    <property type="project" value="UniProtKB-KW"/>
</dbReference>
<gene>
    <name evidence="1" type="ORF">E4T65_01360</name>
</gene>
<dbReference type="Gene3D" id="3.40.50.2000">
    <property type="entry name" value="Glycogen Phosphorylase B"/>
    <property type="match status" value="1"/>
</dbReference>
<sequence length="368" mass="40889">MNRVVILSPLPWESFAQRPHKFVDWLHRRTGVSVLWVDPYPTRLPKWSDLRRLRASPVVQPPSPTPAWLTVLKPGGLPIEPLLGAGWVNRFVWRHALSLIEGFAREAPTLLVVGKPSALAGLLLQRLPHCPSLYDAMDDFPAFYTGFSRASLARWERLIAQRVDVIWASSSGINAQWRGYRDDVHLVHNGLDLAAVLGIQPAPTSSTRKVFGYVGTMAFWFDWGWVAALALARPHDEIRLIGPVFEPAAHQLPPNVVLLPACDHGAALQAMAEFDVGLIPFKPNVLTASVDPIKYYEYRALALPVISTDFGEMHCRSDLPGVFISHSLTDLAALAEAALCCERDADEAHAFALQHSWEARFDATKLHS</sequence>
<reference evidence="1 2" key="1">
    <citation type="submission" date="2019-03" db="EMBL/GenBank/DDBJ databases">
        <title>Biocontrol and xenobiotic degradation properties of endophytic Pseudomonas fluorescens strain BRZ63.</title>
        <authorList>
            <person name="Chlebek D.A."/>
            <person name="Pinski A."/>
            <person name="Zur J.P."/>
            <person name="Michalska J."/>
            <person name="Hupert-Kocurek K.T."/>
        </authorList>
    </citation>
    <scope>NUCLEOTIDE SEQUENCE [LARGE SCALE GENOMIC DNA]</scope>
    <source>
        <strain evidence="1 2">BRZ63</strain>
    </source>
</reference>
<evidence type="ECO:0000313" key="2">
    <source>
        <dbReference type="Proteomes" id="UP000297322"/>
    </source>
</evidence>
<dbReference type="AlphaFoldDB" id="A0A4Y9TNX5"/>
<dbReference type="Proteomes" id="UP000297322">
    <property type="component" value="Unassembled WGS sequence"/>
</dbReference>
<dbReference type="EMBL" id="SPVI01000001">
    <property type="protein sequence ID" value="TFW45130.1"/>
    <property type="molecule type" value="Genomic_DNA"/>
</dbReference>
<dbReference type="SUPFAM" id="SSF53756">
    <property type="entry name" value="UDP-Glycosyltransferase/glycogen phosphorylase"/>
    <property type="match status" value="1"/>
</dbReference>
<name>A0A4Y9TNX5_PSEFL</name>
<evidence type="ECO:0000313" key="1">
    <source>
        <dbReference type="EMBL" id="TFW45130.1"/>
    </source>
</evidence>